<dbReference type="InterPro" id="IPR045853">
    <property type="entry name" value="Pep_chain_release_fac_I_sf"/>
</dbReference>
<dbReference type="FunFam" id="3.30.160.20:FF:000065">
    <property type="entry name" value="Peptidyl-tRNA hydrolase domain protein"/>
    <property type="match status" value="1"/>
</dbReference>
<dbReference type="SUPFAM" id="SSF75620">
    <property type="entry name" value="Release factor"/>
    <property type="match status" value="1"/>
</dbReference>
<dbReference type="InterPro" id="IPR000352">
    <property type="entry name" value="Pep_chain_release_fac_I"/>
</dbReference>
<keyword evidence="3" id="KW-0809">Transit peptide</keyword>
<dbReference type="GO" id="GO:0005739">
    <property type="term" value="C:mitochondrion"/>
    <property type="evidence" value="ECO:0007669"/>
    <property type="project" value="UniProtKB-SubCell"/>
</dbReference>
<name>A0AAN6XPM1_9PEZI</name>
<feature type="compositionally biased region" description="Acidic residues" evidence="5">
    <location>
        <begin position="123"/>
        <end position="148"/>
    </location>
</feature>
<feature type="region of interest" description="Disordered" evidence="5">
    <location>
        <begin position="1"/>
        <end position="34"/>
    </location>
</feature>
<keyword evidence="8" id="KW-1185">Reference proteome</keyword>
<feature type="compositionally biased region" description="Basic and acidic residues" evidence="5">
    <location>
        <begin position="157"/>
        <end position="172"/>
    </location>
</feature>
<evidence type="ECO:0000256" key="1">
    <source>
        <dbReference type="ARBA" id="ARBA00004173"/>
    </source>
</evidence>
<dbReference type="Gene3D" id="3.30.160.20">
    <property type="match status" value="1"/>
</dbReference>
<dbReference type="EMBL" id="MU863883">
    <property type="protein sequence ID" value="KAK4204270.1"/>
    <property type="molecule type" value="Genomic_DNA"/>
</dbReference>
<evidence type="ECO:0000256" key="5">
    <source>
        <dbReference type="SAM" id="MobiDB-lite"/>
    </source>
</evidence>
<feature type="domain" description="Prokaryotic-type class I peptide chain release factors" evidence="6">
    <location>
        <begin position="9"/>
        <end position="102"/>
    </location>
</feature>
<feature type="region of interest" description="Disordered" evidence="5">
    <location>
        <begin position="80"/>
        <end position="180"/>
    </location>
</feature>
<comment type="caution">
    <text evidence="7">The sequence shown here is derived from an EMBL/GenBank/DDBJ whole genome shotgun (WGS) entry which is preliminary data.</text>
</comment>
<dbReference type="GO" id="GO:0032543">
    <property type="term" value="P:mitochondrial translation"/>
    <property type="evidence" value="ECO:0007669"/>
    <property type="project" value="UniProtKB-ARBA"/>
</dbReference>
<evidence type="ECO:0000313" key="7">
    <source>
        <dbReference type="EMBL" id="KAK4204270.1"/>
    </source>
</evidence>
<feature type="compositionally biased region" description="Pro residues" evidence="5">
    <location>
        <begin position="1"/>
        <end position="10"/>
    </location>
</feature>
<gene>
    <name evidence="7" type="ORF">QBC40DRAFT_261748</name>
</gene>
<comment type="similarity">
    <text evidence="2">Belongs to the prokaryotic/mitochondrial release factor family.</text>
</comment>
<sequence length="180" mass="20087">MPSRPKPPPESELEESFLKGSGPGGQKINKTSSAVQIKHIPTNIVIKCQETRSRSQNRKIARDILAARLDQLYNGAQSRTAVVGSVKKKRADSAAKKARRKHRQIAEEKAKAAGLTGTPSPEEAQEEEEEEWEVTDEEYREDELEETEGQVVTPEASARREELHVEEQHVEIKQPTPGNS</sequence>
<evidence type="ECO:0000256" key="4">
    <source>
        <dbReference type="ARBA" id="ARBA00023128"/>
    </source>
</evidence>
<dbReference type="AlphaFoldDB" id="A0AAN6XPM1"/>
<protein>
    <submittedName>
        <fullName evidence="7">RF-1 domain-containing protein</fullName>
    </submittedName>
</protein>
<dbReference type="GO" id="GO:0003747">
    <property type="term" value="F:translation release factor activity"/>
    <property type="evidence" value="ECO:0007669"/>
    <property type="project" value="InterPro"/>
</dbReference>
<dbReference type="PANTHER" id="PTHR46203">
    <property type="entry name" value="PROBABLE PEPTIDE CHAIN RELEASE FACTOR C12ORF65"/>
    <property type="match status" value="1"/>
</dbReference>
<dbReference type="Pfam" id="PF00472">
    <property type="entry name" value="RF-1"/>
    <property type="match status" value="1"/>
</dbReference>
<evidence type="ECO:0000256" key="3">
    <source>
        <dbReference type="ARBA" id="ARBA00022946"/>
    </source>
</evidence>
<feature type="compositionally biased region" description="Basic residues" evidence="5">
    <location>
        <begin position="86"/>
        <end position="103"/>
    </location>
</feature>
<dbReference type="InterPro" id="IPR052405">
    <property type="entry name" value="Mito_Transl_Release_Factor"/>
</dbReference>
<accession>A0AAN6XPM1</accession>
<reference evidence="7" key="1">
    <citation type="journal article" date="2023" name="Mol. Phylogenet. Evol.">
        <title>Genome-scale phylogeny and comparative genomics of the fungal order Sordariales.</title>
        <authorList>
            <person name="Hensen N."/>
            <person name="Bonometti L."/>
            <person name="Westerberg I."/>
            <person name="Brannstrom I.O."/>
            <person name="Guillou S."/>
            <person name="Cros-Aarteil S."/>
            <person name="Calhoun S."/>
            <person name="Haridas S."/>
            <person name="Kuo A."/>
            <person name="Mondo S."/>
            <person name="Pangilinan J."/>
            <person name="Riley R."/>
            <person name="LaButti K."/>
            <person name="Andreopoulos B."/>
            <person name="Lipzen A."/>
            <person name="Chen C."/>
            <person name="Yan M."/>
            <person name="Daum C."/>
            <person name="Ng V."/>
            <person name="Clum A."/>
            <person name="Steindorff A."/>
            <person name="Ohm R.A."/>
            <person name="Martin F."/>
            <person name="Silar P."/>
            <person name="Natvig D.O."/>
            <person name="Lalanne C."/>
            <person name="Gautier V."/>
            <person name="Ament-Velasquez S.L."/>
            <person name="Kruys A."/>
            <person name="Hutchinson M.I."/>
            <person name="Powell A.J."/>
            <person name="Barry K."/>
            <person name="Miller A.N."/>
            <person name="Grigoriev I.V."/>
            <person name="Debuchy R."/>
            <person name="Gladieux P."/>
            <person name="Hiltunen Thoren M."/>
            <person name="Johannesson H."/>
        </authorList>
    </citation>
    <scope>NUCLEOTIDE SEQUENCE</scope>
    <source>
        <strain evidence="7">CBS 315.58</strain>
    </source>
</reference>
<dbReference type="Proteomes" id="UP001303160">
    <property type="component" value="Unassembled WGS sequence"/>
</dbReference>
<evidence type="ECO:0000313" key="8">
    <source>
        <dbReference type="Proteomes" id="UP001303160"/>
    </source>
</evidence>
<proteinExistence type="inferred from homology"/>
<keyword evidence="4" id="KW-0496">Mitochondrion</keyword>
<evidence type="ECO:0000256" key="2">
    <source>
        <dbReference type="ARBA" id="ARBA00010835"/>
    </source>
</evidence>
<evidence type="ECO:0000259" key="6">
    <source>
        <dbReference type="Pfam" id="PF00472"/>
    </source>
</evidence>
<organism evidence="7 8">
    <name type="scientific">Triangularia verruculosa</name>
    <dbReference type="NCBI Taxonomy" id="2587418"/>
    <lineage>
        <taxon>Eukaryota</taxon>
        <taxon>Fungi</taxon>
        <taxon>Dikarya</taxon>
        <taxon>Ascomycota</taxon>
        <taxon>Pezizomycotina</taxon>
        <taxon>Sordariomycetes</taxon>
        <taxon>Sordariomycetidae</taxon>
        <taxon>Sordariales</taxon>
        <taxon>Podosporaceae</taxon>
        <taxon>Triangularia</taxon>
    </lineage>
</organism>
<comment type="subcellular location">
    <subcellularLocation>
        <location evidence="1">Mitochondrion</location>
    </subcellularLocation>
</comment>
<reference evidence="7" key="2">
    <citation type="submission" date="2023-05" db="EMBL/GenBank/DDBJ databases">
        <authorList>
            <consortium name="Lawrence Berkeley National Laboratory"/>
            <person name="Steindorff A."/>
            <person name="Hensen N."/>
            <person name="Bonometti L."/>
            <person name="Westerberg I."/>
            <person name="Brannstrom I.O."/>
            <person name="Guillou S."/>
            <person name="Cros-Aarteil S."/>
            <person name="Calhoun S."/>
            <person name="Haridas S."/>
            <person name="Kuo A."/>
            <person name="Mondo S."/>
            <person name="Pangilinan J."/>
            <person name="Riley R."/>
            <person name="Labutti K."/>
            <person name="Andreopoulos B."/>
            <person name="Lipzen A."/>
            <person name="Chen C."/>
            <person name="Yanf M."/>
            <person name="Daum C."/>
            <person name="Ng V."/>
            <person name="Clum A."/>
            <person name="Ohm R."/>
            <person name="Martin F."/>
            <person name="Silar P."/>
            <person name="Natvig D."/>
            <person name="Lalanne C."/>
            <person name="Gautier V."/>
            <person name="Ament-Velasquez S.L."/>
            <person name="Kruys A."/>
            <person name="Hutchinson M.I."/>
            <person name="Powell A.J."/>
            <person name="Barry K."/>
            <person name="Miller A.N."/>
            <person name="Grigoriev I.V."/>
            <person name="Debuchy R."/>
            <person name="Gladieux P."/>
            <person name="Thoren M.H."/>
            <person name="Johannesson H."/>
        </authorList>
    </citation>
    <scope>NUCLEOTIDE SEQUENCE</scope>
    <source>
        <strain evidence="7">CBS 315.58</strain>
    </source>
</reference>
<dbReference type="PANTHER" id="PTHR46203:SF1">
    <property type="entry name" value="MITOCHONDRIAL TRANSLATION RELEASE FACTOR IN RESCUE"/>
    <property type="match status" value="1"/>
</dbReference>